<evidence type="ECO:0000313" key="1">
    <source>
        <dbReference type="EMBL" id="KAH6923094.1"/>
    </source>
</evidence>
<organism evidence="1 2">
    <name type="scientific">Hyalomma asiaticum</name>
    <name type="common">Tick</name>
    <dbReference type="NCBI Taxonomy" id="266040"/>
    <lineage>
        <taxon>Eukaryota</taxon>
        <taxon>Metazoa</taxon>
        <taxon>Ecdysozoa</taxon>
        <taxon>Arthropoda</taxon>
        <taxon>Chelicerata</taxon>
        <taxon>Arachnida</taxon>
        <taxon>Acari</taxon>
        <taxon>Parasitiformes</taxon>
        <taxon>Ixodida</taxon>
        <taxon>Ixodoidea</taxon>
        <taxon>Ixodidae</taxon>
        <taxon>Hyalomminae</taxon>
        <taxon>Hyalomma</taxon>
    </lineage>
</organism>
<dbReference type="EMBL" id="CM023489">
    <property type="protein sequence ID" value="KAH6923094.1"/>
    <property type="molecule type" value="Genomic_DNA"/>
</dbReference>
<keyword evidence="2" id="KW-1185">Reference proteome</keyword>
<reference evidence="1" key="1">
    <citation type="submission" date="2020-05" db="EMBL/GenBank/DDBJ databases">
        <title>Large-scale comparative analyses of tick genomes elucidate their genetic diversity and vector capacities.</title>
        <authorList>
            <person name="Jia N."/>
            <person name="Wang J."/>
            <person name="Shi W."/>
            <person name="Du L."/>
            <person name="Sun Y."/>
            <person name="Zhan W."/>
            <person name="Jiang J."/>
            <person name="Wang Q."/>
            <person name="Zhang B."/>
            <person name="Ji P."/>
            <person name="Sakyi L.B."/>
            <person name="Cui X."/>
            <person name="Yuan T."/>
            <person name="Jiang B."/>
            <person name="Yang W."/>
            <person name="Lam T.T.-Y."/>
            <person name="Chang Q."/>
            <person name="Ding S."/>
            <person name="Wang X."/>
            <person name="Zhu J."/>
            <person name="Ruan X."/>
            <person name="Zhao L."/>
            <person name="Wei J."/>
            <person name="Que T."/>
            <person name="Du C."/>
            <person name="Cheng J."/>
            <person name="Dai P."/>
            <person name="Han X."/>
            <person name="Huang E."/>
            <person name="Gao Y."/>
            <person name="Liu J."/>
            <person name="Shao H."/>
            <person name="Ye R."/>
            <person name="Li L."/>
            <person name="Wei W."/>
            <person name="Wang X."/>
            <person name="Wang C."/>
            <person name="Yang T."/>
            <person name="Huo Q."/>
            <person name="Li W."/>
            <person name="Guo W."/>
            <person name="Chen H."/>
            <person name="Zhou L."/>
            <person name="Ni X."/>
            <person name="Tian J."/>
            <person name="Zhou Y."/>
            <person name="Sheng Y."/>
            <person name="Liu T."/>
            <person name="Pan Y."/>
            <person name="Xia L."/>
            <person name="Li J."/>
            <person name="Zhao F."/>
            <person name="Cao W."/>
        </authorList>
    </citation>
    <scope>NUCLEOTIDE SEQUENCE</scope>
    <source>
        <strain evidence="1">Hyas-2018</strain>
    </source>
</reference>
<protein>
    <submittedName>
        <fullName evidence="1">Uncharacterized protein</fullName>
    </submittedName>
</protein>
<dbReference type="Proteomes" id="UP000821845">
    <property type="component" value="Chromosome 9"/>
</dbReference>
<gene>
    <name evidence="1" type="ORF">HPB50_021530</name>
</gene>
<comment type="caution">
    <text evidence="1">The sequence shown here is derived from an EMBL/GenBank/DDBJ whole genome shotgun (WGS) entry which is preliminary data.</text>
</comment>
<accession>A0ACB7RRG0</accession>
<sequence length="449" mass="49057">MAKPERSEASDADTGAPAAAPENKRGAKRGADGANRRPRNCLLLRDFLIPRLDQCLYGEDLEWLDRTEGVFRIDWTHQGKKSFDPDAPSVFRDWCILKGTWKDNERNQMVMAKQRLRAAFRKLPNLRRLEEGTSSHRVYRIEDIQSYLIPERNDDKKPKKEQQCACAGGCDQCMPEVLRPQSPASSSGDGDVGEPSEANGRGDAGSEGDSMAVSAPSPTVASNVWSSMHCLMESSSEPPTLPLPTTSESPQPPPPPSEPEEQAEPHDPFTRWSFAEIEAAKALLLLRYGTLEGIRGIPRTPPSSPQPAQPTSGPLATRGQVTVGASAPPSTARQQDQVVPVRQPRPARSGQSTRALHHRRAGMPSRSQWPPPVSTGSHSTEQNIVSGDSPLVFLANAAPAQREAELASSGVQDVGDMSFCPRHQRRLSERTVTGFRMDPSARLTTSRDV</sequence>
<evidence type="ECO:0000313" key="2">
    <source>
        <dbReference type="Proteomes" id="UP000821845"/>
    </source>
</evidence>
<name>A0ACB7RRG0_HYAAI</name>
<proteinExistence type="predicted"/>